<dbReference type="SUPFAM" id="SSF50129">
    <property type="entry name" value="GroES-like"/>
    <property type="match status" value="1"/>
</dbReference>
<keyword evidence="3" id="KW-0560">Oxidoreductase</keyword>
<evidence type="ECO:0000256" key="2">
    <source>
        <dbReference type="ARBA" id="ARBA00022833"/>
    </source>
</evidence>
<dbReference type="InterPro" id="IPR011032">
    <property type="entry name" value="GroES-like_sf"/>
</dbReference>
<dbReference type="Proteomes" id="UP000705867">
    <property type="component" value="Unassembled WGS sequence"/>
</dbReference>
<dbReference type="Pfam" id="PF08240">
    <property type="entry name" value="ADH_N"/>
    <property type="match status" value="1"/>
</dbReference>
<accession>A0A953M0V0</accession>
<dbReference type="InterPro" id="IPR036291">
    <property type="entry name" value="NAD(P)-bd_dom_sf"/>
</dbReference>
<keyword evidence="1 4" id="KW-0479">Metal-binding</keyword>
<dbReference type="InterPro" id="IPR050129">
    <property type="entry name" value="Zn_alcohol_dh"/>
</dbReference>
<dbReference type="InterPro" id="IPR013154">
    <property type="entry name" value="ADH-like_N"/>
</dbReference>
<sequence length="344" mass="37449">MKVAKLYRFNDIRIENVPVPSVGPRDALVRTRACGICSGDVMPWYIEKKAPLVIGHEPVGEIVALGREADTPLRPGDRVFVHHHAPCLHCRSCARGDHVQCVTWRKTKIEPGGLSEYILVPGINLLNDTLRLPDTLGYEEGTLVEPAACVVKSLRRSSMREGDTLLIIGLGVMGQMHVLLAREFGARTVIGADRVPFRLNKALELGADHVIDVSAEDLNGRVREMTGGAMADIVIVGPNSVEAMEQGIRTVAPGGTVVFFTPAKPGEILSADPNYLYFRDINLVTSYSCGPDDTRKALEYIGRGIISAEKIVTHRFPLTGAGEAYRLTAEAKDSLKCLIIFDGV</sequence>
<dbReference type="Pfam" id="PF00107">
    <property type="entry name" value="ADH_zinc_N"/>
    <property type="match status" value="1"/>
</dbReference>
<proteinExistence type="inferred from homology"/>
<dbReference type="SMART" id="SM00829">
    <property type="entry name" value="PKS_ER"/>
    <property type="match status" value="1"/>
</dbReference>
<evidence type="ECO:0000259" key="5">
    <source>
        <dbReference type="SMART" id="SM00829"/>
    </source>
</evidence>
<name>A0A953M0V0_9BACT</name>
<dbReference type="InterPro" id="IPR020843">
    <property type="entry name" value="ER"/>
</dbReference>
<dbReference type="PROSITE" id="PS00059">
    <property type="entry name" value="ADH_ZINC"/>
    <property type="match status" value="1"/>
</dbReference>
<evidence type="ECO:0000256" key="1">
    <source>
        <dbReference type="ARBA" id="ARBA00022723"/>
    </source>
</evidence>
<dbReference type="EMBL" id="JAIOIV010000043">
    <property type="protein sequence ID" value="MBZ0155685.1"/>
    <property type="molecule type" value="Genomic_DNA"/>
</dbReference>
<dbReference type="InterPro" id="IPR013149">
    <property type="entry name" value="ADH-like_C"/>
</dbReference>
<dbReference type="GO" id="GO:0016616">
    <property type="term" value="F:oxidoreductase activity, acting on the CH-OH group of donors, NAD or NADP as acceptor"/>
    <property type="evidence" value="ECO:0007669"/>
    <property type="project" value="UniProtKB-ARBA"/>
</dbReference>
<organism evidence="6 7">
    <name type="scientific">Candidatus Nitrobium versatile</name>
    <dbReference type="NCBI Taxonomy" id="2884831"/>
    <lineage>
        <taxon>Bacteria</taxon>
        <taxon>Pseudomonadati</taxon>
        <taxon>Nitrospirota</taxon>
        <taxon>Nitrospiria</taxon>
        <taxon>Nitrospirales</taxon>
        <taxon>Nitrospiraceae</taxon>
        <taxon>Candidatus Nitrobium</taxon>
    </lineage>
</organism>
<comment type="caution">
    <text evidence="6">The sequence shown here is derived from an EMBL/GenBank/DDBJ whole genome shotgun (WGS) entry which is preliminary data.</text>
</comment>
<evidence type="ECO:0000313" key="6">
    <source>
        <dbReference type="EMBL" id="MBZ0155685.1"/>
    </source>
</evidence>
<dbReference type="AlphaFoldDB" id="A0A953M0V0"/>
<reference evidence="6" key="2">
    <citation type="submission" date="2021-08" db="EMBL/GenBank/DDBJ databases">
        <authorList>
            <person name="Dalcin Martins P."/>
        </authorList>
    </citation>
    <scope>NUCLEOTIDE SEQUENCE</scope>
    <source>
        <strain evidence="6">MAG_39</strain>
    </source>
</reference>
<dbReference type="GO" id="GO:0008270">
    <property type="term" value="F:zinc ion binding"/>
    <property type="evidence" value="ECO:0007669"/>
    <property type="project" value="InterPro"/>
</dbReference>
<comment type="cofactor">
    <cofactor evidence="4">
        <name>Zn(2+)</name>
        <dbReference type="ChEBI" id="CHEBI:29105"/>
    </cofactor>
</comment>
<comment type="similarity">
    <text evidence="4">Belongs to the zinc-containing alcohol dehydrogenase family.</text>
</comment>
<gene>
    <name evidence="6" type="ORF">K8I29_05650</name>
</gene>
<dbReference type="Gene3D" id="3.40.50.720">
    <property type="entry name" value="NAD(P)-binding Rossmann-like Domain"/>
    <property type="match status" value="1"/>
</dbReference>
<evidence type="ECO:0000256" key="3">
    <source>
        <dbReference type="ARBA" id="ARBA00023002"/>
    </source>
</evidence>
<protein>
    <submittedName>
        <fullName evidence="6">Zinc-binding dehydrogenase</fullName>
    </submittedName>
</protein>
<reference evidence="6" key="1">
    <citation type="journal article" date="2021" name="bioRxiv">
        <title>Unraveling nitrogen, sulfur and carbon metabolic pathways and microbial community transcriptional responses to substrate deprivation and toxicity stresses in a bioreactor mimicking anoxic brackish coastal sediment conditions.</title>
        <authorList>
            <person name="Martins P.D."/>
            <person name="Echeveste M.J."/>
            <person name="Arshad A."/>
            <person name="Kurth J."/>
            <person name="Ouboter H."/>
            <person name="Jetten M.S.M."/>
            <person name="Welte C.U."/>
        </authorList>
    </citation>
    <scope>NUCLEOTIDE SEQUENCE</scope>
    <source>
        <strain evidence="6">MAG_39</strain>
    </source>
</reference>
<dbReference type="PANTHER" id="PTHR43401:SF2">
    <property type="entry name" value="L-THREONINE 3-DEHYDROGENASE"/>
    <property type="match status" value="1"/>
</dbReference>
<dbReference type="PANTHER" id="PTHR43401">
    <property type="entry name" value="L-THREONINE 3-DEHYDROGENASE"/>
    <property type="match status" value="1"/>
</dbReference>
<dbReference type="SUPFAM" id="SSF51735">
    <property type="entry name" value="NAD(P)-binding Rossmann-fold domains"/>
    <property type="match status" value="1"/>
</dbReference>
<feature type="domain" description="Enoyl reductase (ER)" evidence="5">
    <location>
        <begin position="7"/>
        <end position="339"/>
    </location>
</feature>
<evidence type="ECO:0000313" key="7">
    <source>
        <dbReference type="Proteomes" id="UP000705867"/>
    </source>
</evidence>
<keyword evidence="2 4" id="KW-0862">Zinc</keyword>
<dbReference type="Gene3D" id="3.90.180.10">
    <property type="entry name" value="Medium-chain alcohol dehydrogenases, catalytic domain"/>
    <property type="match status" value="1"/>
</dbReference>
<dbReference type="InterPro" id="IPR002328">
    <property type="entry name" value="ADH_Zn_CS"/>
</dbReference>
<evidence type="ECO:0000256" key="4">
    <source>
        <dbReference type="RuleBase" id="RU361277"/>
    </source>
</evidence>